<dbReference type="InterPro" id="IPR043137">
    <property type="entry name" value="GGT_ssub_C"/>
</dbReference>
<dbReference type="Proteomes" id="UP000183407">
    <property type="component" value="Unassembled WGS sequence"/>
</dbReference>
<proteinExistence type="predicted"/>
<dbReference type="OrthoDB" id="9781342at2"/>
<dbReference type="PRINTS" id="PR01210">
    <property type="entry name" value="GGTRANSPTASE"/>
</dbReference>
<keyword evidence="1" id="KW-0378">Hydrolase</keyword>
<name>A0A1H4IT11_RHOJO</name>
<evidence type="ECO:0000313" key="2">
    <source>
        <dbReference type="Proteomes" id="UP000183407"/>
    </source>
</evidence>
<dbReference type="SUPFAM" id="SSF56235">
    <property type="entry name" value="N-terminal nucleophile aminohydrolases (Ntn hydrolases)"/>
    <property type="match status" value="1"/>
</dbReference>
<dbReference type="InterPro" id="IPR029055">
    <property type="entry name" value="Ntn_hydrolases_N"/>
</dbReference>
<sequence>MSGAAVASPHYLATMAGADVLAGGGNAVDAAVATNLTLAVVTPYFCGVGGDLLAMVWDGSVHGYLGVGRSSEAAHIDHIQALPGPRSRVGGRTVTVPGAVQGWFDLLDRWGTWDFDAVARTAVANARSGLRVSSAARVRIERALESYPADSSVHEFCAEWRGDNTVRQQALAELLVSLGRCGPSHFYDGPVAGEIVHTVTDAGGILTADDLASHRGMWVDPLSCTYRGRQIFELPPPTQGTMALEALRLVEDDRRRSSAERSHQLVEAMKCALFDRDTTITDPARMTRSAQELISDIHIDRIRSEFDPDSARNPGAAVVQRGGTAAICATDSSGLSISLLQSNLMPLGSGVNVPNSGFVLHNRGASFSYDRDHVNAWAPSKLPMHTLAPGMIIDGSSPSLLFATMGADAQPQVHLQLLTALLDDGVNIASALARPRWSVEPGTWKVRVEADMDATVLAGLRGRGHDVEIVAPYSDMMGHAQLIDLSGTAVRAASDPRAEGLALVL</sequence>
<accession>A0A1H4IT11</accession>
<organism evidence="1 2">
    <name type="scientific">Rhodococcus jostii</name>
    <dbReference type="NCBI Taxonomy" id="132919"/>
    <lineage>
        <taxon>Bacteria</taxon>
        <taxon>Bacillati</taxon>
        <taxon>Actinomycetota</taxon>
        <taxon>Actinomycetes</taxon>
        <taxon>Mycobacteriales</taxon>
        <taxon>Nocardiaceae</taxon>
        <taxon>Rhodococcus</taxon>
    </lineage>
</organism>
<dbReference type="InterPro" id="IPR052896">
    <property type="entry name" value="GGT-like_enzyme"/>
</dbReference>
<dbReference type="RefSeq" id="WP_073357984.1">
    <property type="nucleotide sequence ID" value="NZ_FNTL01000002.1"/>
</dbReference>
<reference evidence="2" key="1">
    <citation type="submission" date="2016-10" db="EMBL/GenBank/DDBJ databases">
        <authorList>
            <person name="Varghese N."/>
        </authorList>
    </citation>
    <scope>NUCLEOTIDE SEQUENCE [LARGE SCALE GENOMIC DNA]</scope>
    <source>
        <strain evidence="2">DSM 44719</strain>
    </source>
</reference>
<gene>
    <name evidence="1" type="ORF">SAMN04490220_0484</name>
</gene>
<dbReference type="GO" id="GO:0016787">
    <property type="term" value="F:hydrolase activity"/>
    <property type="evidence" value="ECO:0007669"/>
    <property type="project" value="UniProtKB-KW"/>
</dbReference>
<dbReference type="InterPro" id="IPR043138">
    <property type="entry name" value="GGT_lsub"/>
</dbReference>
<dbReference type="EMBL" id="FNTL01000002">
    <property type="protein sequence ID" value="SEB37199.1"/>
    <property type="molecule type" value="Genomic_DNA"/>
</dbReference>
<dbReference type="Gene3D" id="3.60.20.40">
    <property type="match status" value="1"/>
</dbReference>
<evidence type="ECO:0000313" key="1">
    <source>
        <dbReference type="EMBL" id="SEB37199.1"/>
    </source>
</evidence>
<dbReference type="PANTHER" id="PTHR43881">
    <property type="entry name" value="GAMMA-GLUTAMYLTRANSPEPTIDASE (AFU_ORTHOLOGUE AFUA_4G13580)"/>
    <property type="match status" value="1"/>
</dbReference>
<dbReference type="Gene3D" id="1.10.246.130">
    <property type="match status" value="1"/>
</dbReference>
<dbReference type="AlphaFoldDB" id="A0A1H4IT11"/>
<dbReference type="Pfam" id="PF01019">
    <property type="entry name" value="G_glu_transpept"/>
    <property type="match status" value="1"/>
</dbReference>
<protein>
    <submittedName>
        <fullName evidence="1">Gamma-glutamyltranspeptidase / glutathione hydrolase</fullName>
    </submittedName>
</protein>
<dbReference type="PANTHER" id="PTHR43881:SF5">
    <property type="entry name" value="GAMMA-GLUTAMYLTRANSPEPTIDASE"/>
    <property type="match status" value="1"/>
</dbReference>